<dbReference type="InterPro" id="IPR025669">
    <property type="entry name" value="AAA_dom"/>
</dbReference>
<dbReference type="Pfam" id="PF13614">
    <property type="entry name" value="AAA_31"/>
    <property type="match status" value="1"/>
</dbReference>
<feature type="domain" description="AAA" evidence="1">
    <location>
        <begin position="2"/>
        <end position="165"/>
    </location>
</feature>
<proteinExistence type="predicted"/>
<dbReference type="CDD" id="cd02042">
    <property type="entry name" value="ParAB_family"/>
    <property type="match status" value="1"/>
</dbReference>
<dbReference type="SUPFAM" id="SSF52540">
    <property type="entry name" value="P-loop containing nucleoside triphosphate hydrolases"/>
    <property type="match status" value="1"/>
</dbReference>
<sequence length="244" mass="26894">MATVAIYSLKGGVGKTTFSINLAWAAAKISKRRTLIWDLDPQAASTYLMAKGPVTHASAQAIFARSVDAMTLVRQSHVEGVDLLAADTSLRGLDHFFFELGKKRRLAKLLAGLSKHYDRIILDCPPGLTQTSEQVLRAADLVVVPVIPAPLSQRALTEVVHFLDRQRGRHAPILPVYSMVDRRRSLHRAALEEKADWPVVPMASSVEQMSVRKAPLGEFEPHCPAAKAFTKLWTGIERKIRTAA</sequence>
<comment type="caution">
    <text evidence="2">The sequence shown here is derived from an EMBL/GenBank/DDBJ whole genome shotgun (WGS) entry which is preliminary data.</text>
</comment>
<organism evidence="2 3">
    <name type="scientific">Rhizorhapis suberifaciens</name>
    <name type="common">corky root of lettuce</name>
    <dbReference type="NCBI Taxonomy" id="13656"/>
    <lineage>
        <taxon>Bacteria</taxon>
        <taxon>Pseudomonadati</taxon>
        <taxon>Pseudomonadota</taxon>
        <taxon>Alphaproteobacteria</taxon>
        <taxon>Sphingomonadales</taxon>
        <taxon>Sphingomonadaceae</taxon>
        <taxon>Rhizorhapis</taxon>
    </lineage>
</organism>
<dbReference type="RefSeq" id="WP_184474527.1">
    <property type="nucleotide sequence ID" value="NZ_JACHOV010000003.1"/>
</dbReference>
<dbReference type="PANTHER" id="PTHR13696">
    <property type="entry name" value="P-LOOP CONTAINING NUCLEOSIDE TRIPHOSPHATE HYDROLASE"/>
    <property type="match status" value="1"/>
</dbReference>
<evidence type="ECO:0000313" key="2">
    <source>
        <dbReference type="EMBL" id="MBB4640690.1"/>
    </source>
</evidence>
<dbReference type="Gene3D" id="3.40.50.300">
    <property type="entry name" value="P-loop containing nucleotide triphosphate hydrolases"/>
    <property type="match status" value="1"/>
</dbReference>
<dbReference type="AlphaFoldDB" id="A0A840HSY0"/>
<dbReference type="InterPro" id="IPR050678">
    <property type="entry name" value="DNA_Partitioning_ATPase"/>
</dbReference>
<dbReference type="PANTHER" id="PTHR13696:SF52">
    <property type="entry name" value="PARA FAMILY PROTEIN CT_582"/>
    <property type="match status" value="1"/>
</dbReference>
<reference evidence="2 3" key="1">
    <citation type="submission" date="2020-08" db="EMBL/GenBank/DDBJ databases">
        <title>Genomic Encyclopedia of Type Strains, Phase IV (KMG-IV): sequencing the most valuable type-strain genomes for metagenomic binning, comparative biology and taxonomic classification.</title>
        <authorList>
            <person name="Goeker M."/>
        </authorList>
    </citation>
    <scope>NUCLEOTIDE SEQUENCE [LARGE SCALE GENOMIC DNA]</scope>
    <source>
        <strain evidence="2 3">DSM 7465</strain>
    </source>
</reference>
<evidence type="ECO:0000313" key="3">
    <source>
        <dbReference type="Proteomes" id="UP000575068"/>
    </source>
</evidence>
<dbReference type="EMBL" id="JACHOV010000003">
    <property type="protein sequence ID" value="MBB4640690.1"/>
    <property type="molecule type" value="Genomic_DNA"/>
</dbReference>
<evidence type="ECO:0000259" key="1">
    <source>
        <dbReference type="Pfam" id="PF13614"/>
    </source>
</evidence>
<dbReference type="InterPro" id="IPR027417">
    <property type="entry name" value="P-loop_NTPase"/>
</dbReference>
<keyword evidence="3" id="KW-1185">Reference proteome</keyword>
<accession>A0A840HSY0</accession>
<gene>
    <name evidence="2" type="ORF">HNQ99_000983</name>
</gene>
<name>A0A840HSY0_9SPHN</name>
<dbReference type="Proteomes" id="UP000575068">
    <property type="component" value="Unassembled WGS sequence"/>
</dbReference>
<protein>
    <submittedName>
        <fullName evidence="2">Cellulose biosynthesis protein BcsQ</fullName>
    </submittedName>
</protein>